<keyword evidence="3" id="KW-1185">Reference proteome</keyword>
<accession>A0A6B3R276</accession>
<dbReference type="InterPro" id="IPR036291">
    <property type="entry name" value="NAD(P)-bd_dom_sf"/>
</dbReference>
<dbReference type="PANTHER" id="PTHR48079">
    <property type="entry name" value="PROTEIN YEEZ"/>
    <property type="match status" value="1"/>
</dbReference>
<gene>
    <name evidence="2" type="ORF">G3567_11400</name>
</gene>
<dbReference type="SUPFAM" id="SSF51735">
    <property type="entry name" value="NAD(P)-binding Rossmann-fold domains"/>
    <property type="match status" value="1"/>
</dbReference>
<dbReference type="Pfam" id="PF01370">
    <property type="entry name" value="Epimerase"/>
    <property type="match status" value="1"/>
</dbReference>
<evidence type="ECO:0000259" key="1">
    <source>
        <dbReference type="Pfam" id="PF01370"/>
    </source>
</evidence>
<evidence type="ECO:0000313" key="2">
    <source>
        <dbReference type="EMBL" id="NEV94749.1"/>
    </source>
</evidence>
<organism evidence="2 3">
    <name type="scientific">Psychroflexus aurantiacus</name>
    <dbReference type="NCBI Taxonomy" id="2709310"/>
    <lineage>
        <taxon>Bacteria</taxon>
        <taxon>Pseudomonadati</taxon>
        <taxon>Bacteroidota</taxon>
        <taxon>Flavobacteriia</taxon>
        <taxon>Flavobacteriales</taxon>
        <taxon>Flavobacteriaceae</taxon>
        <taxon>Psychroflexus</taxon>
    </lineage>
</organism>
<dbReference type="EMBL" id="JAAIKD010000006">
    <property type="protein sequence ID" value="NEV94749.1"/>
    <property type="molecule type" value="Genomic_DNA"/>
</dbReference>
<reference evidence="2 3" key="1">
    <citation type="submission" date="2020-02" db="EMBL/GenBank/DDBJ databases">
        <title>Flavobacteriaceae Psychroflexus bacterium YR1-1, complete genome.</title>
        <authorList>
            <person name="Li Y."/>
            <person name="Wu S."/>
        </authorList>
    </citation>
    <scope>NUCLEOTIDE SEQUENCE [LARGE SCALE GENOMIC DNA]</scope>
    <source>
        <strain evidence="2 3">YR1-1</strain>
    </source>
</reference>
<dbReference type="InterPro" id="IPR001509">
    <property type="entry name" value="Epimerase_deHydtase"/>
</dbReference>
<dbReference type="GO" id="GO:0005737">
    <property type="term" value="C:cytoplasm"/>
    <property type="evidence" value="ECO:0007669"/>
    <property type="project" value="TreeGrafter"/>
</dbReference>
<comment type="caution">
    <text evidence="2">The sequence shown here is derived from an EMBL/GenBank/DDBJ whole genome shotgun (WGS) entry which is preliminary data.</text>
</comment>
<evidence type="ECO:0000313" key="3">
    <source>
        <dbReference type="Proteomes" id="UP000478505"/>
    </source>
</evidence>
<dbReference type="AlphaFoldDB" id="A0A6B3R276"/>
<dbReference type="PANTHER" id="PTHR48079:SF6">
    <property type="entry name" value="NAD(P)-BINDING DOMAIN-CONTAINING PROTEIN-RELATED"/>
    <property type="match status" value="1"/>
</dbReference>
<proteinExistence type="predicted"/>
<dbReference type="Proteomes" id="UP000478505">
    <property type="component" value="Unassembled WGS sequence"/>
</dbReference>
<feature type="domain" description="NAD-dependent epimerase/dehydratase" evidence="1">
    <location>
        <begin position="28"/>
        <end position="254"/>
    </location>
</feature>
<dbReference type="InterPro" id="IPR051783">
    <property type="entry name" value="NAD(P)-dependent_oxidoreduct"/>
</dbReference>
<dbReference type="Gene3D" id="3.40.50.720">
    <property type="entry name" value="NAD(P)-binding Rossmann-like Domain"/>
    <property type="match status" value="1"/>
</dbReference>
<name>A0A6B3R276_9FLAO</name>
<protein>
    <submittedName>
        <fullName evidence="2">NAD-dependent epimerase/dehydratase family protein</fullName>
    </submittedName>
</protein>
<dbReference type="GO" id="GO:0004029">
    <property type="term" value="F:aldehyde dehydrogenase (NAD+) activity"/>
    <property type="evidence" value="ECO:0007669"/>
    <property type="project" value="TreeGrafter"/>
</dbReference>
<sequence length="356" mass="40513">MRCFDLPQRYYIEKTINFRNSYIYQMNLLTGATGLVGAHALAQLILNKEQTRALFRTEAKRQQALAVILKYDISDEDLSTYVDWFECDILDLPKLDMAFKGITHVYHCAGFISNSPSDYKQMRKVNIEGTANMVNLSIDFKIEKFCHVSSIAALGKPLVGEKVTEETPMGEDQKPSAYEISKYGAEMEVWRASQEGLAVVILNPGIILGDGFYDSGSGTLLKNLKKGLKVYPPKITGFVGVYDVSKLMLQLMKSPVVNERFILVSENLSFKQVAARFASLYDKPGPNIELKPWMLYVAWCFEVLRSFLTSYKRHLTLEVIPSLFEDSLYSSGKVKEALHFEFESLEEFSKRIYERS</sequence>